<proteinExistence type="predicted"/>
<sequence length="72" mass="8563">MQHEKSTSCLKKTPARRPACFGQAETFYRARKRHTKPPLNRRLLRPSNQILHDCCESGYSRKWRHPCRPDLD</sequence>
<evidence type="ECO:0000313" key="2">
    <source>
        <dbReference type="Proteomes" id="UP000828390"/>
    </source>
</evidence>
<dbReference type="Proteomes" id="UP000828390">
    <property type="component" value="Unassembled WGS sequence"/>
</dbReference>
<keyword evidence="2" id="KW-1185">Reference proteome</keyword>
<protein>
    <submittedName>
        <fullName evidence="1">Uncharacterized protein</fullName>
    </submittedName>
</protein>
<reference evidence="1" key="2">
    <citation type="submission" date="2020-11" db="EMBL/GenBank/DDBJ databases">
        <authorList>
            <person name="McCartney M.A."/>
            <person name="Auch B."/>
            <person name="Kono T."/>
            <person name="Mallez S."/>
            <person name="Becker A."/>
            <person name="Gohl D.M."/>
            <person name="Silverstein K.A.T."/>
            <person name="Koren S."/>
            <person name="Bechman K.B."/>
            <person name="Herman A."/>
            <person name="Abrahante J.E."/>
            <person name="Garbe J."/>
        </authorList>
    </citation>
    <scope>NUCLEOTIDE SEQUENCE</scope>
    <source>
        <strain evidence="1">Duluth1</strain>
        <tissue evidence="1">Whole animal</tissue>
    </source>
</reference>
<dbReference type="EMBL" id="JAIWYP010000013">
    <property type="protein sequence ID" value="KAH3716819.1"/>
    <property type="molecule type" value="Genomic_DNA"/>
</dbReference>
<accession>A0A9D4C4D9</accession>
<reference evidence="1" key="1">
    <citation type="journal article" date="2019" name="bioRxiv">
        <title>The Genome of the Zebra Mussel, Dreissena polymorpha: A Resource for Invasive Species Research.</title>
        <authorList>
            <person name="McCartney M.A."/>
            <person name="Auch B."/>
            <person name="Kono T."/>
            <person name="Mallez S."/>
            <person name="Zhang Y."/>
            <person name="Obille A."/>
            <person name="Becker A."/>
            <person name="Abrahante J.E."/>
            <person name="Garbe J."/>
            <person name="Badalamenti J.P."/>
            <person name="Herman A."/>
            <person name="Mangelson H."/>
            <person name="Liachko I."/>
            <person name="Sullivan S."/>
            <person name="Sone E.D."/>
            <person name="Koren S."/>
            <person name="Silverstein K.A.T."/>
            <person name="Beckman K.B."/>
            <person name="Gohl D.M."/>
        </authorList>
    </citation>
    <scope>NUCLEOTIDE SEQUENCE</scope>
    <source>
        <strain evidence="1">Duluth1</strain>
        <tissue evidence="1">Whole animal</tissue>
    </source>
</reference>
<evidence type="ECO:0000313" key="1">
    <source>
        <dbReference type="EMBL" id="KAH3716819.1"/>
    </source>
</evidence>
<name>A0A9D4C4D9_DREPO</name>
<dbReference type="AlphaFoldDB" id="A0A9D4C4D9"/>
<organism evidence="1 2">
    <name type="scientific">Dreissena polymorpha</name>
    <name type="common">Zebra mussel</name>
    <name type="synonym">Mytilus polymorpha</name>
    <dbReference type="NCBI Taxonomy" id="45954"/>
    <lineage>
        <taxon>Eukaryota</taxon>
        <taxon>Metazoa</taxon>
        <taxon>Spiralia</taxon>
        <taxon>Lophotrochozoa</taxon>
        <taxon>Mollusca</taxon>
        <taxon>Bivalvia</taxon>
        <taxon>Autobranchia</taxon>
        <taxon>Heteroconchia</taxon>
        <taxon>Euheterodonta</taxon>
        <taxon>Imparidentia</taxon>
        <taxon>Neoheterodontei</taxon>
        <taxon>Myida</taxon>
        <taxon>Dreissenoidea</taxon>
        <taxon>Dreissenidae</taxon>
        <taxon>Dreissena</taxon>
    </lineage>
</organism>
<comment type="caution">
    <text evidence="1">The sequence shown here is derived from an EMBL/GenBank/DDBJ whole genome shotgun (WGS) entry which is preliminary data.</text>
</comment>
<gene>
    <name evidence="1" type="ORF">DPMN_059548</name>
</gene>